<evidence type="ECO:0000313" key="7">
    <source>
        <dbReference type="Proteomes" id="UP001500620"/>
    </source>
</evidence>
<proteinExistence type="predicted"/>
<keyword evidence="2 4" id="KW-0238">DNA-binding</keyword>
<dbReference type="Proteomes" id="UP001500620">
    <property type="component" value="Unassembled WGS sequence"/>
</dbReference>
<evidence type="ECO:0000259" key="5">
    <source>
        <dbReference type="PROSITE" id="PS50977"/>
    </source>
</evidence>
<gene>
    <name evidence="6" type="ORF">GCM10022255_108780</name>
</gene>
<evidence type="ECO:0000256" key="4">
    <source>
        <dbReference type="PROSITE-ProRule" id="PRU00335"/>
    </source>
</evidence>
<dbReference type="PANTHER" id="PTHR47506:SF1">
    <property type="entry name" value="HTH-TYPE TRANSCRIPTIONAL REGULATOR YJDC"/>
    <property type="match status" value="1"/>
</dbReference>
<keyword evidence="7" id="KW-1185">Reference proteome</keyword>
<name>A0ABP8DUL6_9ACTN</name>
<organism evidence="6 7">
    <name type="scientific">Dactylosporangium darangshiense</name>
    <dbReference type="NCBI Taxonomy" id="579108"/>
    <lineage>
        <taxon>Bacteria</taxon>
        <taxon>Bacillati</taxon>
        <taxon>Actinomycetota</taxon>
        <taxon>Actinomycetes</taxon>
        <taxon>Micromonosporales</taxon>
        <taxon>Micromonosporaceae</taxon>
        <taxon>Dactylosporangium</taxon>
    </lineage>
</organism>
<evidence type="ECO:0000313" key="6">
    <source>
        <dbReference type="EMBL" id="GAA4263517.1"/>
    </source>
</evidence>
<accession>A0ABP8DUL6</accession>
<dbReference type="EMBL" id="BAABAT010000071">
    <property type="protein sequence ID" value="GAA4263517.1"/>
    <property type="molecule type" value="Genomic_DNA"/>
</dbReference>
<keyword evidence="1" id="KW-0805">Transcription regulation</keyword>
<keyword evidence="3" id="KW-0804">Transcription</keyword>
<evidence type="ECO:0000256" key="1">
    <source>
        <dbReference type="ARBA" id="ARBA00023015"/>
    </source>
</evidence>
<evidence type="ECO:0000256" key="3">
    <source>
        <dbReference type="ARBA" id="ARBA00023163"/>
    </source>
</evidence>
<feature type="domain" description="HTH tetR-type" evidence="5">
    <location>
        <begin position="6"/>
        <end position="66"/>
    </location>
</feature>
<reference evidence="7" key="1">
    <citation type="journal article" date="2019" name="Int. J. Syst. Evol. Microbiol.">
        <title>The Global Catalogue of Microorganisms (GCM) 10K type strain sequencing project: providing services to taxonomists for standard genome sequencing and annotation.</title>
        <authorList>
            <consortium name="The Broad Institute Genomics Platform"/>
            <consortium name="The Broad Institute Genome Sequencing Center for Infectious Disease"/>
            <person name="Wu L."/>
            <person name="Ma J."/>
        </authorList>
    </citation>
    <scope>NUCLEOTIDE SEQUENCE [LARGE SCALE GENOMIC DNA]</scope>
    <source>
        <strain evidence="7">JCM 17441</strain>
    </source>
</reference>
<evidence type="ECO:0000256" key="2">
    <source>
        <dbReference type="ARBA" id="ARBA00023125"/>
    </source>
</evidence>
<sequence>MTIKRPSARERLLAAADELFYAEGVHSVGIDRVIEHAGVAKGTLYNTFGSKDELVLAYVERRHQLRAGRVEKHIAGIEDPRERLLGVFDVLGDVFAMPDFRGCAFLNASVEAPIAGVVKDRCDASRTWVRDLFTDLARDAGARDPELMAHQLVMLYDGATVSAQLDRAPNAALLARTVAAGLLDGATSGQARRA</sequence>
<dbReference type="SUPFAM" id="SSF46689">
    <property type="entry name" value="Homeodomain-like"/>
    <property type="match status" value="1"/>
</dbReference>
<dbReference type="InterPro" id="IPR036271">
    <property type="entry name" value="Tet_transcr_reg_TetR-rel_C_sf"/>
</dbReference>
<dbReference type="Pfam" id="PF00440">
    <property type="entry name" value="TetR_N"/>
    <property type="match status" value="1"/>
</dbReference>
<dbReference type="PROSITE" id="PS50977">
    <property type="entry name" value="HTH_TETR_2"/>
    <property type="match status" value="1"/>
</dbReference>
<dbReference type="PANTHER" id="PTHR47506">
    <property type="entry name" value="TRANSCRIPTIONAL REGULATORY PROTEIN"/>
    <property type="match status" value="1"/>
</dbReference>
<dbReference type="SUPFAM" id="SSF48498">
    <property type="entry name" value="Tetracyclin repressor-like, C-terminal domain"/>
    <property type="match status" value="1"/>
</dbReference>
<comment type="caution">
    <text evidence="6">The sequence shown here is derived from an EMBL/GenBank/DDBJ whole genome shotgun (WGS) entry which is preliminary data.</text>
</comment>
<protein>
    <submittedName>
        <fullName evidence="6">TetR/AcrR family transcriptional regulator</fullName>
    </submittedName>
</protein>
<dbReference type="Gene3D" id="1.10.357.10">
    <property type="entry name" value="Tetracycline Repressor, domain 2"/>
    <property type="match status" value="1"/>
</dbReference>
<dbReference type="InterPro" id="IPR001647">
    <property type="entry name" value="HTH_TetR"/>
</dbReference>
<dbReference type="PRINTS" id="PR00455">
    <property type="entry name" value="HTHTETR"/>
</dbReference>
<feature type="DNA-binding region" description="H-T-H motif" evidence="4">
    <location>
        <begin position="29"/>
        <end position="48"/>
    </location>
</feature>
<dbReference type="InterPro" id="IPR009057">
    <property type="entry name" value="Homeodomain-like_sf"/>
</dbReference>